<accession>A0A8S1VVF2</accession>
<keyword evidence="1" id="KW-0175">Coiled coil</keyword>
<sequence>MKIDQEMNHPTYYPKVQHTLYQATFDNNVTDHPSIAVSLVDKQIIKAIVCSAFATNIKRIPISERNGTIQVFRLPNFSIKQQSQIGDHTNLKAQDCSSRQTYNQSLYKIESCQYYLSYLHRNQIIKRRIIFFRNSMKCQYHEGQVKTHICLKGLCKHAVLCPICIAKDHQNHMTIELLQFKRSVANLILQHDNPEPLDNISELTLQIAQFDQSLQESLKLLYQKRKETIEFEHFKQVEGILKVEHPTNSQQMALKKVGQHMLFYKDQSNQWTFQLVADNQEYKIWDKLIQDLRNQVKQQTNQLSKILDSLQQISKLIDYEVKQKKIIINTNNLEVQNDGFNISKKIKAEGRELEVQQQEQDEFFKAEQQQSIRLLRMLENNSDSEDSEPKIIHQIQQQKPNLQTQTTQQLQSQQPLLFAQPDRKYIPVTEQYKDSDISKQGQVREKRKYVKKADKLAMMGQKRIYRRKTYDRFKFNTNQCIAVFKEMLD</sequence>
<evidence type="ECO:0000256" key="1">
    <source>
        <dbReference type="SAM" id="Coils"/>
    </source>
</evidence>
<organism evidence="2 3">
    <name type="scientific">Paramecium pentaurelia</name>
    <dbReference type="NCBI Taxonomy" id="43138"/>
    <lineage>
        <taxon>Eukaryota</taxon>
        <taxon>Sar</taxon>
        <taxon>Alveolata</taxon>
        <taxon>Ciliophora</taxon>
        <taxon>Intramacronucleata</taxon>
        <taxon>Oligohymenophorea</taxon>
        <taxon>Peniculida</taxon>
        <taxon>Parameciidae</taxon>
        <taxon>Paramecium</taxon>
    </lineage>
</organism>
<name>A0A8S1VVF2_9CILI</name>
<protein>
    <submittedName>
        <fullName evidence="2">Uncharacterized protein</fullName>
    </submittedName>
</protein>
<dbReference type="AlphaFoldDB" id="A0A8S1VVF2"/>
<evidence type="ECO:0000313" key="3">
    <source>
        <dbReference type="Proteomes" id="UP000689195"/>
    </source>
</evidence>
<reference evidence="2" key="1">
    <citation type="submission" date="2021-01" db="EMBL/GenBank/DDBJ databases">
        <authorList>
            <consortium name="Genoscope - CEA"/>
            <person name="William W."/>
        </authorList>
    </citation>
    <scope>NUCLEOTIDE SEQUENCE</scope>
</reference>
<evidence type="ECO:0000313" key="2">
    <source>
        <dbReference type="EMBL" id="CAD8181858.1"/>
    </source>
</evidence>
<gene>
    <name evidence="2" type="ORF">PPENT_87.1.T0770107</name>
</gene>
<comment type="caution">
    <text evidence="2">The sequence shown here is derived from an EMBL/GenBank/DDBJ whole genome shotgun (WGS) entry which is preliminary data.</text>
</comment>
<keyword evidence="3" id="KW-1185">Reference proteome</keyword>
<dbReference type="EMBL" id="CAJJDO010000077">
    <property type="protein sequence ID" value="CAD8181858.1"/>
    <property type="molecule type" value="Genomic_DNA"/>
</dbReference>
<dbReference type="OrthoDB" id="300847at2759"/>
<dbReference type="Proteomes" id="UP000689195">
    <property type="component" value="Unassembled WGS sequence"/>
</dbReference>
<proteinExistence type="predicted"/>
<feature type="coiled-coil region" evidence="1">
    <location>
        <begin position="282"/>
        <end position="309"/>
    </location>
</feature>